<name>A0ACB8UAE9_9APHY</name>
<gene>
    <name evidence="1" type="ORF">BDY19DRAFT_886069</name>
</gene>
<comment type="caution">
    <text evidence="1">The sequence shown here is derived from an EMBL/GenBank/DDBJ whole genome shotgun (WGS) entry which is preliminary data.</text>
</comment>
<evidence type="ECO:0000313" key="1">
    <source>
        <dbReference type="EMBL" id="KAI0090940.1"/>
    </source>
</evidence>
<accession>A0ACB8UAE9</accession>
<sequence>MYPNPNSPRAKETYNNVDTSQKAHLKGNPRLPHVGRNAWAWMTVGIEVKYTTVKSAFLFENNTLEEETPILRNSEEGEKSQTQLAKYATEMMVHQHRTFVFIVYIAGDQARITRWDRAGCIVSTPINLTNEPWKLLKFVYYLGLMSNEELGYDTAAVLATEDEVNELIAFKPRNKYAAQCAKDIVDNRVYYPIYKVRPFPRDSVHFIGKHSAASSSPTGRATKGYVTFNMRSKIGSRLSFLKEYWRPILPNSLTELDIYELLKAKGVLNIATIIGVGGVNHQFTMTEEFLGREKLAKRGHCLILFEELARPLADYDDSSNMILAVSSALIAHRGAWLDAGILHRDISVNNIMFVLEDGADDTDVRAILNDWDLAKPAKELGSGATQARRSGTWAFMSAVSLQYPLKPNELADDLEAFIHVVTYLSFQWHRHSLTRLEGDSVYSPKELVEANSSPGVGGLYIGGVQKLKDNIAGIPPVALEAEYVSPLLIQLVSDLYRLLKTHYSTIDFEELKTKYSPSNKRHTAPLPRKRIKTKRRAEQQLPEDLHKSFLQDPIVGVAASTNTERDSLPTLLAPQTPHRVLDTHFHIMNAFEKAVASIQQLEEVQGDVIQDQFYGLGEIVVAGPKGASGSKRKSQSSANNGSKPKKVKSLVVDDTKSVGVSGELYVVVEGKEDGH</sequence>
<keyword evidence="2" id="KW-1185">Reference proteome</keyword>
<proteinExistence type="predicted"/>
<dbReference type="EMBL" id="MU274906">
    <property type="protein sequence ID" value="KAI0090940.1"/>
    <property type="molecule type" value="Genomic_DNA"/>
</dbReference>
<organism evidence="1 2">
    <name type="scientific">Irpex rosettiformis</name>
    <dbReference type="NCBI Taxonomy" id="378272"/>
    <lineage>
        <taxon>Eukaryota</taxon>
        <taxon>Fungi</taxon>
        <taxon>Dikarya</taxon>
        <taxon>Basidiomycota</taxon>
        <taxon>Agaricomycotina</taxon>
        <taxon>Agaricomycetes</taxon>
        <taxon>Polyporales</taxon>
        <taxon>Irpicaceae</taxon>
        <taxon>Irpex</taxon>
    </lineage>
</organism>
<protein>
    <submittedName>
        <fullName evidence="1">Uncharacterized protein</fullName>
    </submittedName>
</protein>
<reference evidence="1" key="1">
    <citation type="journal article" date="2021" name="Environ. Microbiol.">
        <title>Gene family expansions and transcriptome signatures uncover fungal adaptations to wood decay.</title>
        <authorList>
            <person name="Hage H."/>
            <person name="Miyauchi S."/>
            <person name="Viragh M."/>
            <person name="Drula E."/>
            <person name="Min B."/>
            <person name="Chaduli D."/>
            <person name="Navarro D."/>
            <person name="Favel A."/>
            <person name="Norest M."/>
            <person name="Lesage-Meessen L."/>
            <person name="Balint B."/>
            <person name="Merenyi Z."/>
            <person name="de Eugenio L."/>
            <person name="Morin E."/>
            <person name="Martinez A.T."/>
            <person name="Baldrian P."/>
            <person name="Stursova M."/>
            <person name="Martinez M.J."/>
            <person name="Novotny C."/>
            <person name="Magnuson J.K."/>
            <person name="Spatafora J.W."/>
            <person name="Maurice S."/>
            <person name="Pangilinan J."/>
            <person name="Andreopoulos W."/>
            <person name="LaButti K."/>
            <person name="Hundley H."/>
            <person name="Na H."/>
            <person name="Kuo A."/>
            <person name="Barry K."/>
            <person name="Lipzen A."/>
            <person name="Henrissat B."/>
            <person name="Riley R."/>
            <person name="Ahrendt S."/>
            <person name="Nagy L.G."/>
            <person name="Grigoriev I.V."/>
            <person name="Martin F."/>
            <person name="Rosso M.N."/>
        </authorList>
    </citation>
    <scope>NUCLEOTIDE SEQUENCE</scope>
    <source>
        <strain evidence="1">CBS 384.51</strain>
    </source>
</reference>
<evidence type="ECO:0000313" key="2">
    <source>
        <dbReference type="Proteomes" id="UP001055072"/>
    </source>
</evidence>
<dbReference type="Proteomes" id="UP001055072">
    <property type="component" value="Unassembled WGS sequence"/>
</dbReference>